<dbReference type="GO" id="GO:0005737">
    <property type="term" value="C:cytoplasm"/>
    <property type="evidence" value="ECO:0007669"/>
    <property type="project" value="TreeGrafter"/>
</dbReference>
<keyword evidence="1" id="KW-0853">WD repeat</keyword>
<dbReference type="OrthoDB" id="1930760at2759"/>
<sequence>MGSPNVVSSKVSLTLDLPPSCIQFCPAHPELFIVGTYNLQRDESAGQIEGGNDEDVLAAKTPQNRNGSLMVFRIRGTELTLVQTVTQPSAILDLRFHPAPGRQDILAVVSSTGTLAVFKLDPEEDAVSPLKHVATSRCDDIPDDVLFLQCNWHPLDPSALAVTTSTGGARLLRLNDEYRITDSSLDLAIANSLEAWCINFSPASSDASEVVDAQVTAYCGGDDSMLRYMSLRSGSADEEPHGESPYPPIMIKGTHTAGVTAILPLSLIAKDKGRIVVTGSYDDRLRVFIIHDLHETYGLKRVELVLEENLDGGVWRLDLVDTHQRNGSLRIRILASCMHAGARLIEVEARDEQSWTCKVLAQFEEHKSMNYGSDFVRGGEGDGLRCVSTSFYDKLLCIWDYEPSA</sequence>
<comment type="caution">
    <text evidence="4">The sequence shown here is derived from an EMBL/GenBank/DDBJ whole genome shotgun (WGS) entry which is preliminary data.</text>
</comment>
<proteinExistence type="predicted"/>
<protein>
    <recommendedName>
        <fullName evidence="6">Diphthine methyltransferase</fullName>
    </recommendedName>
</protein>
<dbReference type="Proteomes" id="UP000050424">
    <property type="component" value="Unassembled WGS sequence"/>
</dbReference>
<evidence type="ECO:0000256" key="2">
    <source>
        <dbReference type="ARBA" id="ARBA00022737"/>
    </source>
</evidence>
<evidence type="ECO:0000256" key="3">
    <source>
        <dbReference type="ARBA" id="ARBA00043952"/>
    </source>
</evidence>
<dbReference type="EMBL" id="LKCW01000089">
    <property type="protein sequence ID" value="KPM40177.1"/>
    <property type="molecule type" value="Genomic_DNA"/>
</dbReference>
<reference evidence="4 5" key="1">
    <citation type="submission" date="2015-09" db="EMBL/GenBank/DDBJ databases">
        <title>Draft genome of a European isolate of the apple canker pathogen Neonectria ditissima.</title>
        <authorList>
            <person name="Gomez-Cortecero A."/>
            <person name="Harrison R.J."/>
            <person name="Armitage A.D."/>
        </authorList>
    </citation>
    <scope>NUCLEOTIDE SEQUENCE [LARGE SCALE GENOMIC DNA]</scope>
    <source>
        <strain evidence="4 5">R09/05</strain>
    </source>
</reference>
<dbReference type="InterPro" id="IPR015943">
    <property type="entry name" value="WD40/YVTN_repeat-like_dom_sf"/>
</dbReference>
<evidence type="ECO:0000313" key="4">
    <source>
        <dbReference type="EMBL" id="KPM40177.1"/>
    </source>
</evidence>
<name>A0A0P7BIM7_9HYPO</name>
<keyword evidence="5" id="KW-1185">Reference proteome</keyword>
<dbReference type="InterPro" id="IPR052415">
    <property type="entry name" value="Diphthine_MTase"/>
</dbReference>
<dbReference type="AlphaFoldDB" id="A0A0P7BIM7"/>
<dbReference type="STRING" id="78410.A0A0P7BIM7"/>
<dbReference type="Gene3D" id="2.130.10.10">
    <property type="entry name" value="YVTN repeat-like/Quinoprotein amine dehydrogenase"/>
    <property type="match status" value="1"/>
</dbReference>
<dbReference type="PANTHER" id="PTHR46042">
    <property type="entry name" value="DIPHTHINE METHYLTRANSFERASE"/>
    <property type="match status" value="1"/>
</dbReference>
<keyword evidence="2" id="KW-0677">Repeat</keyword>
<dbReference type="GO" id="GO:0017183">
    <property type="term" value="P:protein histidyl modification to diphthamide"/>
    <property type="evidence" value="ECO:0007669"/>
    <property type="project" value="TreeGrafter"/>
</dbReference>
<dbReference type="SUPFAM" id="SSF101908">
    <property type="entry name" value="Putative isomerase YbhE"/>
    <property type="match status" value="1"/>
</dbReference>
<evidence type="ECO:0000256" key="1">
    <source>
        <dbReference type="ARBA" id="ARBA00022574"/>
    </source>
</evidence>
<comment type="pathway">
    <text evidence="3">Protein modification.</text>
</comment>
<dbReference type="PANTHER" id="PTHR46042:SF1">
    <property type="entry name" value="DIPHTHINE METHYLTRANSFERASE"/>
    <property type="match status" value="1"/>
</dbReference>
<evidence type="ECO:0008006" key="6">
    <source>
        <dbReference type="Google" id="ProtNLM"/>
    </source>
</evidence>
<organism evidence="4 5">
    <name type="scientific">Neonectria ditissima</name>
    <dbReference type="NCBI Taxonomy" id="78410"/>
    <lineage>
        <taxon>Eukaryota</taxon>
        <taxon>Fungi</taxon>
        <taxon>Dikarya</taxon>
        <taxon>Ascomycota</taxon>
        <taxon>Pezizomycotina</taxon>
        <taxon>Sordariomycetes</taxon>
        <taxon>Hypocreomycetidae</taxon>
        <taxon>Hypocreales</taxon>
        <taxon>Nectriaceae</taxon>
        <taxon>Neonectria</taxon>
    </lineage>
</organism>
<accession>A0A0P7BIM7</accession>
<dbReference type="GO" id="GO:0061685">
    <property type="term" value="F:diphthine methylesterase activity"/>
    <property type="evidence" value="ECO:0007669"/>
    <property type="project" value="TreeGrafter"/>
</dbReference>
<evidence type="ECO:0000313" key="5">
    <source>
        <dbReference type="Proteomes" id="UP000050424"/>
    </source>
</evidence>
<gene>
    <name evidence="4" type="ORF">AK830_g6367</name>
</gene>